<organism evidence="2 3">
    <name type="scientific">Nocardioides silvaticus</name>
    <dbReference type="NCBI Taxonomy" id="2201891"/>
    <lineage>
        <taxon>Bacteria</taxon>
        <taxon>Bacillati</taxon>
        <taxon>Actinomycetota</taxon>
        <taxon>Actinomycetes</taxon>
        <taxon>Propionibacteriales</taxon>
        <taxon>Nocardioidaceae</taxon>
        <taxon>Nocardioides</taxon>
    </lineage>
</organism>
<gene>
    <name evidence="2" type="ORF">DJ010_00960</name>
</gene>
<dbReference type="EMBL" id="QGDD01000001">
    <property type="protein sequence ID" value="PWN04255.1"/>
    <property type="molecule type" value="Genomic_DNA"/>
</dbReference>
<evidence type="ECO:0000256" key="1">
    <source>
        <dbReference type="SAM" id="MobiDB-lite"/>
    </source>
</evidence>
<sequence>MTTKVIGGGSSAVAASAHAACARFRGTDPLVTGVARRTLAEKLGHPDTSGRIPDARWMRAMTFERLVRNEAFASQTVTTTVGAIGLNRPTEVVIADAKVNKDRTADLLTEAHQRASADGAATLIHQLAVPFVGFEDTSATDVKPDFAVVAPNVDRTGSWLVVGDAKDYERHRSRVEDSRLLKGFLQVAVGAESAAVWSKLPAGMRVHQYGALAVPRNAFLQPEALVEDLADHRREVAMRIAERRAEANGTTFDPSAVDLFVEHLIATYDPASCPSCSLFAFCRAELRKSTNPTDLLVEIGIAREVRPHVAGIVDGTGAVGPARPSVVAQVVATKDGLPQQTKQRRVDPIGLPGTVNLVLAKADAAALGVHGIAIQVVTSEGPGKWQQHVFPEPQSPQTRRAVVRAIGAALTKAIKDRRVANPDSPEPVHLVVPDKMTADVLVSIADNLAGLELSRLRWAQDKLMGRPQLTFDGEPAQVPLRLSEDDRTAVAFLLEDDRARAMTLRSPIVNAQEVLNRHHVVGGPAVSALRLDYVVAWFLEGSAVDHRNLADDVENLAHTPGARLTNIQSNAIHATISGPEERRNVAEYDRLVRAELAYKSDVLTKAIEILDGDQPSRLRVVHRTIESDAQTVWQRRLRLHASDLVRFGRTYRWWRNALVEPIQDDQKCRDQLLALANPQTAQDLATDAGQRMVAFADVVSVDPLVLDVHSRRIVAGSSVVLLHVNDDPCVEHPDVGLKVQGTSFQFQGMAIGPLSKDGVDEDAPRGHLLWTPKISPALTAGDRVVVADSDWFAGTPYGKNLNVKRPAVDGNAAPKPDCVTAGYADDPDAHNYCCKPHEVNEAEWSDTLAERRAAGLLNPETWPPVRNDDAFESTAADAPQGDPYADEPVAAPDDATLDDVD</sequence>
<dbReference type="OrthoDB" id="3754030at2"/>
<comment type="caution">
    <text evidence="2">The sequence shown here is derived from an EMBL/GenBank/DDBJ whole genome shotgun (WGS) entry which is preliminary data.</text>
</comment>
<proteinExistence type="predicted"/>
<keyword evidence="3" id="KW-1185">Reference proteome</keyword>
<evidence type="ECO:0000313" key="3">
    <source>
        <dbReference type="Proteomes" id="UP000245507"/>
    </source>
</evidence>
<feature type="region of interest" description="Disordered" evidence="1">
    <location>
        <begin position="857"/>
        <end position="901"/>
    </location>
</feature>
<protein>
    <submittedName>
        <fullName evidence="2">Uncharacterized protein</fullName>
    </submittedName>
</protein>
<reference evidence="2 3" key="1">
    <citation type="submission" date="2018-05" db="EMBL/GenBank/DDBJ databases">
        <title>Nocardioides silvaticus genome.</title>
        <authorList>
            <person name="Li C."/>
            <person name="Wang G."/>
        </authorList>
    </citation>
    <scope>NUCLEOTIDE SEQUENCE [LARGE SCALE GENOMIC DNA]</scope>
    <source>
        <strain evidence="2 3">CCTCC AB 2018079</strain>
    </source>
</reference>
<dbReference type="AlphaFoldDB" id="A0A316TML3"/>
<accession>A0A316TML3</accession>
<evidence type="ECO:0000313" key="2">
    <source>
        <dbReference type="EMBL" id="PWN04255.1"/>
    </source>
</evidence>
<name>A0A316TML3_9ACTN</name>
<dbReference type="Proteomes" id="UP000245507">
    <property type="component" value="Unassembled WGS sequence"/>
</dbReference>